<dbReference type="PANTHER" id="PTHR33223:SF11">
    <property type="entry name" value="ELEMENT PROTEIN, PUTATIVE-RELATED"/>
    <property type="match status" value="1"/>
</dbReference>
<evidence type="ECO:0000259" key="2">
    <source>
        <dbReference type="Pfam" id="PF03732"/>
    </source>
</evidence>
<comment type="caution">
    <text evidence="3">The sequence shown here is derived from an EMBL/GenBank/DDBJ whole genome shotgun (WGS) entry which is preliminary data.</text>
</comment>
<dbReference type="InterPro" id="IPR005162">
    <property type="entry name" value="Retrotrans_gag_dom"/>
</dbReference>
<evidence type="ECO:0000313" key="3">
    <source>
        <dbReference type="EMBL" id="KAL1544111.1"/>
    </source>
</evidence>
<dbReference type="AlphaFoldDB" id="A0ABD1GJ05"/>
<dbReference type="Proteomes" id="UP001567538">
    <property type="component" value="Unassembled WGS sequence"/>
</dbReference>
<evidence type="ECO:0000256" key="1">
    <source>
        <dbReference type="SAM" id="Coils"/>
    </source>
</evidence>
<reference evidence="3 4" key="1">
    <citation type="submission" date="2024-06" db="EMBL/GenBank/DDBJ databases">
        <title>A chromosome level genome sequence of Diviner's sage (Salvia divinorum).</title>
        <authorList>
            <person name="Ford S.A."/>
            <person name="Ro D.-K."/>
            <person name="Ness R.W."/>
            <person name="Phillips M.A."/>
        </authorList>
    </citation>
    <scope>NUCLEOTIDE SEQUENCE [LARGE SCALE GENOMIC DNA]</scope>
    <source>
        <strain evidence="3">SAF-2024a</strain>
        <tissue evidence="3">Leaf</tissue>
    </source>
</reference>
<evidence type="ECO:0000313" key="4">
    <source>
        <dbReference type="Proteomes" id="UP001567538"/>
    </source>
</evidence>
<accession>A0ABD1GJ05</accession>
<dbReference type="EMBL" id="JBEAFC010000008">
    <property type="protein sequence ID" value="KAL1544111.1"/>
    <property type="molecule type" value="Genomic_DNA"/>
</dbReference>
<feature type="coiled-coil region" evidence="1">
    <location>
        <begin position="350"/>
        <end position="377"/>
    </location>
</feature>
<keyword evidence="1" id="KW-0175">Coiled coil</keyword>
<protein>
    <recommendedName>
        <fullName evidence="2">Retrotransposon gag domain-containing protein</fullName>
    </recommendedName>
</protein>
<dbReference type="PANTHER" id="PTHR33223">
    <property type="entry name" value="CCHC-TYPE DOMAIN-CONTAINING PROTEIN"/>
    <property type="match status" value="1"/>
</dbReference>
<dbReference type="Pfam" id="PF03732">
    <property type="entry name" value="Retrotrans_gag"/>
    <property type="match status" value="1"/>
</dbReference>
<keyword evidence="4" id="KW-1185">Reference proteome</keyword>
<organism evidence="3 4">
    <name type="scientific">Salvia divinorum</name>
    <name type="common">Maria pastora</name>
    <name type="synonym">Diviner's sage</name>
    <dbReference type="NCBI Taxonomy" id="28513"/>
    <lineage>
        <taxon>Eukaryota</taxon>
        <taxon>Viridiplantae</taxon>
        <taxon>Streptophyta</taxon>
        <taxon>Embryophyta</taxon>
        <taxon>Tracheophyta</taxon>
        <taxon>Spermatophyta</taxon>
        <taxon>Magnoliopsida</taxon>
        <taxon>eudicotyledons</taxon>
        <taxon>Gunneridae</taxon>
        <taxon>Pentapetalae</taxon>
        <taxon>asterids</taxon>
        <taxon>lamiids</taxon>
        <taxon>Lamiales</taxon>
        <taxon>Lamiaceae</taxon>
        <taxon>Nepetoideae</taxon>
        <taxon>Mentheae</taxon>
        <taxon>Salviinae</taxon>
        <taxon>Salvia</taxon>
        <taxon>Salvia subgen. Calosphace</taxon>
    </lineage>
</organism>
<sequence>MQRQLNDRPTVVPVQNMFAYRDVANPPVGNEWIAANTFELKTGLINMAEANAFGGRNTGDANKHLTKFIQISNTVKENGVSDDQIRLRLFPFSLKDDARDLYDSMRSESVRTWNAMVELFLYKYYRPSETLKRQAEVTQFMMKPHETIREGWKRFKSLMKRCPNHSLNGGQQVVIFYRESTPEAIRELNLSAGGALLQLGEAESLQVIERVASNDEGWNNERSKTYRVACTSDNDRMDQMSKQLDFLTSKFGYMGVEQAGAEVPPGMEDVNYLHQGGGNRNFNNYRPNQGDDNYNHYGNKVHPNFSYGNPNNALQPPPGFQVSNDMVKEAKKSDLEDVLMTFIKQTGECMDNSNKRLEKVETEVQSLSTHMRSIDNQISQIAQAVSNQYTPG</sequence>
<gene>
    <name evidence="3" type="ORF">AAHA92_21006</name>
</gene>
<proteinExistence type="predicted"/>
<name>A0ABD1GJ05_SALDI</name>
<feature type="domain" description="Retrotransposon gag" evidence="2">
    <location>
        <begin position="88"/>
        <end position="178"/>
    </location>
</feature>